<feature type="region of interest" description="Disordered" evidence="1">
    <location>
        <begin position="164"/>
        <end position="184"/>
    </location>
</feature>
<feature type="compositionally biased region" description="Basic residues" evidence="1">
    <location>
        <begin position="203"/>
        <end position="215"/>
    </location>
</feature>
<dbReference type="Proteomes" id="UP000799779">
    <property type="component" value="Unassembled WGS sequence"/>
</dbReference>
<accession>A0A6A5WTY1</accession>
<dbReference type="Pfam" id="PF15375">
    <property type="entry name" value="FSAF1"/>
    <property type="match status" value="1"/>
</dbReference>
<reference evidence="2" key="1">
    <citation type="journal article" date="2020" name="Stud. Mycol.">
        <title>101 Dothideomycetes genomes: a test case for predicting lifestyles and emergence of pathogens.</title>
        <authorList>
            <person name="Haridas S."/>
            <person name="Albert R."/>
            <person name="Binder M."/>
            <person name="Bloem J."/>
            <person name="Labutti K."/>
            <person name="Salamov A."/>
            <person name="Andreopoulos B."/>
            <person name="Baker S."/>
            <person name="Barry K."/>
            <person name="Bills G."/>
            <person name="Bluhm B."/>
            <person name="Cannon C."/>
            <person name="Castanera R."/>
            <person name="Culley D."/>
            <person name="Daum C."/>
            <person name="Ezra D."/>
            <person name="Gonzalez J."/>
            <person name="Henrissat B."/>
            <person name="Kuo A."/>
            <person name="Liang C."/>
            <person name="Lipzen A."/>
            <person name="Lutzoni F."/>
            <person name="Magnuson J."/>
            <person name="Mondo S."/>
            <person name="Nolan M."/>
            <person name="Ohm R."/>
            <person name="Pangilinan J."/>
            <person name="Park H.-J."/>
            <person name="Ramirez L."/>
            <person name="Alfaro M."/>
            <person name="Sun H."/>
            <person name="Tritt A."/>
            <person name="Yoshinaga Y."/>
            <person name="Zwiers L.-H."/>
            <person name="Turgeon B."/>
            <person name="Goodwin S."/>
            <person name="Spatafora J."/>
            <person name="Crous P."/>
            <person name="Grigoriev I."/>
        </authorList>
    </citation>
    <scope>NUCLEOTIDE SEQUENCE</scope>
    <source>
        <strain evidence="2">CBS 123094</strain>
    </source>
</reference>
<organism evidence="2 3">
    <name type="scientific">Amniculicola lignicola CBS 123094</name>
    <dbReference type="NCBI Taxonomy" id="1392246"/>
    <lineage>
        <taxon>Eukaryota</taxon>
        <taxon>Fungi</taxon>
        <taxon>Dikarya</taxon>
        <taxon>Ascomycota</taxon>
        <taxon>Pezizomycotina</taxon>
        <taxon>Dothideomycetes</taxon>
        <taxon>Pleosporomycetidae</taxon>
        <taxon>Pleosporales</taxon>
        <taxon>Amniculicolaceae</taxon>
        <taxon>Amniculicola</taxon>
    </lineage>
</organism>
<name>A0A6A5WTY1_9PLEO</name>
<dbReference type="OrthoDB" id="5556956at2759"/>
<sequence length="291" mass="32528">MKTTTMKAALRKRKRITREELEHLSPSPSSASESDEGEDLQAIFRRAFEAKFRPLEVAPKKPKMEEEEMPKPEEPEEDEETDWSGISSDEDGVEIIEYSDTHTRNEEAARSEYKTFMSSKPPTTSSTALAAKLKPTAKDPEDPDEATHLKNDLALQRLLRDSHLLSTSTSTTPSSTLLATGSTRHKSTDLHLLALGAKASIHVQKRMPMSHRKGITAKAKEREQTRRKEAKEGGIVLEKETRERKEFRGRERGVGGPGVGRMMGGTLRLRHGKTYWAASPDLVSLPNGRKT</sequence>
<feature type="compositionally biased region" description="Basic and acidic residues" evidence="1">
    <location>
        <begin position="136"/>
        <end position="146"/>
    </location>
</feature>
<dbReference type="InterPro" id="IPR027973">
    <property type="entry name" value="FSAF1-like"/>
</dbReference>
<feature type="region of interest" description="Disordered" evidence="1">
    <location>
        <begin position="203"/>
        <end position="265"/>
    </location>
</feature>
<feature type="compositionally biased region" description="Basic and acidic residues" evidence="1">
    <location>
        <begin position="46"/>
        <end position="73"/>
    </location>
</feature>
<feature type="region of interest" description="Disordered" evidence="1">
    <location>
        <begin position="1"/>
        <end position="92"/>
    </location>
</feature>
<feature type="compositionally biased region" description="Polar residues" evidence="1">
    <location>
        <begin position="116"/>
        <end position="126"/>
    </location>
</feature>
<gene>
    <name evidence="2" type="ORF">P154DRAFT_616944</name>
</gene>
<dbReference type="InterPro" id="IPR053030">
    <property type="entry name" value="Ribosomal_biogenesis_FAF1-like"/>
</dbReference>
<dbReference type="GO" id="GO:0000462">
    <property type="term" value="P:maturation of SSU-rRNA from tricistronic rRNA transcript (SSU-rRNA, 5.8S rRNA, LSU-rRNA)"/>
    <property type="evidence" value="ECO:0007669"/>
    <property type="project" value="TreeGrafter"/>
</dbReference>
<proteinExistence type="predicted"/>
<dbReference type="AlphaFoldDB" id="A0A6A5WTY1"/>
<feature type="compositionally biased region" description="Low complexity" evidence="1">
    <location>
        <begin position="164"/>
        <end position="182"/>
    </location>
</feature>
<dbReference type="GO" id="GO:0005730">
    <property type="term" value="C:nucleolus"/>
    <property type="evidence" value="ECO:0007669"/>
    <property type="project" value="TreeGrafter"/>
</dbReference>
<protein>
    <submittedName>
        <fullName evidence="2">Uncharacterized protein</fullName>
    </submittedName>
</protein>
<feature type="region of interest" description="Disordered" evidence="1">
    <location>
        <begin position="114"/>
        <end position="146"/>
    </location>
</feature>
<dbReference type="PANTHER" id="PTHR28096:SF1">
    <property type="entry name" value="PROTEIN FAF1"/>
    <property type="match status" value="1"/>
</dbReference>
<feature type="compositionally biased region" description="Basic and acidic residues" evidence="1">
    <location>
        <begin position="218"/>
        <end position="253"/>
    </location>
</feature>
<evidence type="ECO:0000256" key="1">
    <source>
        <dbReference type="SAM" id="MobiDB-lite"/>
    </source>
</evidence>
<keyword evidence="3" id="KW-1185">Reference proteome</keyword>
<evidence type="ECO:0000313" key="2">
    <source>
        <dbReference type="EMBL" id="KAF2004394.1"/>
    </source>
</evidence>
<feature type="compositionally biased region" description="Acidic residues" evidence="1">
    <location>
        <begin position="74"/>
        <end position="92"/>
    </location>
</feature>
<evidence type="ECO:0000313" key="3">
    <source>
        <dbReference type="Proteomes" id="UP000799779"/>
    </source>
</evidence>
<dbReference type="EMBL" id="ML977567">
    <property type="protein sequence ID" value="KAF2004394.1"/>
    <property type="molecule type" value="Genomic_DNA"/>
</dbReference>
<dbReference type="PANTHER" id="PTHR28096">
    <property type="entry name" value="PROTEIN FAF1"/>
    <property type="match status" value="1"/>
</dbReference>
<feature type="compositionally biased region" description="Gly residues" evidence="1">
    <location>
        <begin position="254"/>
        <end position="263"/>
    </location>
</feature>